<dbReference type="EMBL" id="JADWDJ010000001">
    <property type="protein sequence ID" value="KAG5285232.1"/>
    <property type="molecule type" value="Genomic_DNA"/>
</dbReference>
<reference evidence="3 4" key="1">
    <citation type="submission" date="2020-10" db="EMBL/GenBank/DDBJ databases">
        <title>Chromosome-scale genome assembly of the Allis shad, Alosa alosa.</title>
        <authorList>
            <person name="Margot Z."/>
            <person name="Christophe K."/>
            <person name="Cabau C."/>
            <person name="Louis A."/>
            <person name="Berthelot C."/>
            <person name="Parey E."/>
            <person name="Roest Crollius H."/>
            <person name="Montfort J."/>
            <person name="Robinson-Rechavi M."/>
            <person name="Bucao C."/>
            <person name="Bouchez O."/>
            <person name="Gislard M."/>
            <person name="Lluch J."/>
            <person name="Milhes M."/>
            <person name="Lampietro C."/>
            <person name="Lopez Roques C."/>
            <person name="Donnadieu C."/>
            <person name="Braasch I."/>
            <person name="Desvignes T."/>
            <person name="Postlethwait J."/>
            <person name="Bobe J."/>
            <person name="Guiguen Y."/>
        </authorList>
    </citation>
    <scope>NUCLEOTIDE SEQUENCE [LARGE SCALE GENOMIC DNA]</scope>
    <source>
        <strain evidence="3">M-15738</strain>
        <tissue evidence="3">Blood</tissue>
    </source>
</reference>
<keyword evidence="2" id="KW-0812">Transmembrane</keyword>
<feature type="transmembrane region" description="Helical" evidence="2">
    <location>
        <begin position="72"/>
        <end position="89"/>
    </location>
</feature>
<organism evidence="3 4">
    <name type="scientific">Alosa alosa</name>
    <name type="common">allis shad</name>
    <dbReference type="NCBI Taxonomy" id="278164"/>
    <lineage>
        <taxon>Eukaryota</taxon>
        <taxon>Metazoa</taxon>
        <taxon>Chordata</taxon>
        <taxon>Craniata</taxon>
        <taxon>Vertebrata</taxon>
        <taxon>Euteleostomi</taxon>
        <taxon>Actinopterygii</taxon>
        <taxon>Neopterygii</taxon>
        <taxon>Teleostei</taxon>
        <taxon>Clupei</taxon>
        <taxon>Clupeiformes</taxon>
        <taxon>Clupeoidei</taxon>
        <taxon>Clupeidae</taxon>
        <taxon>Alosa</taxon>
    </lineage>
</organism>
<sequence>MPTLPPTERTSVDGLLPPCLTRGERRGQRRSRARRGYGVKSATGRGVFQTPFHCDSLFISTLESLGLLSQQLLLSVVGVFFFYLFYCLLNASQVPDSTSSCLPGLT</sequence>
<keyword evidence="4" id="KW-1185">Reference proteome</keyword>
<accession>A0AAV6HID1</accession>
<dbReference type="AlphaFoldDB" id="A0AAV6HID1"/>
<feature type="region of interest" description="Disordered" evidence="1">
    <location>
        <begin position="1"/>
        <end position="37"/>
    </location>
</feature>
<evidence type="ECO:0000313" key="4">
    <source>
        <dbReference type="Proteomes" id="UP000823561"/>
    </source>
</evidence>
<feature type="compositionally biased region" description="Basic residues" evidence="1">
    <location>
        <begin position="27"/>
        <end position="37"/>
    </location>
</feature>
<protein>
    <submittedName>
        <fullName evidence="3">Uncharacterized protein</fullName>
    </submittedName>
</protein>
<keyword evidence="2" id="KW-0472">Membrane</keyword>
<proteinExistence type="predicted"/>
<comment type="caution">
    <text evidence="3">The sequence shown here is derived from an EMBL/GenBank/DDBJ whole genome shotgun (WGS) entry which is preliminary data.</text>
</comment>
<evidence type="ECO:0000256" key="2">
    <source>
        <dbReference type="SAM" id="Phobius"/>
    </source>
</evidence>
<keyword evidence="2" id="KW-1133">Transmembrane helix</keyword>
<evidence type="ECO:0000256" key="1">
    <source>
        <dbReference type="SAM" id="MobiDB-lite"/>
    </source>
</evidence>
<dbReference type="Proteomes" id="UP000823561">
    <property type="component" value="Chromosome 1"/>
</dbReference>
<gene>
    <name evidence="3" type="ORF">AALO_G00001030</name>
</gene>
<name>A0AAV6HID1_9TELE</name>
<evidence type="ECO:0000313" key="3">
    <source>
        <dbReference type="EMBL" id="KAG5285232.1"/>
    </source>
</evidence>